<keyword evidence="4" id="KW-1185">Reference proteome</keyword>
<name>A0A392TA44_9FABA</name>
<dbReference type="InterPro" id="IPR003323">
    <property type="entry name" value="OTU_dom"/>
</dbReference>
<feature type="compositionally biased region" description="Polar residues" evidence="1">
    <location>
        <begin position="1"/>
        <end position="11"/>
    </location>
</feature>
<protein>
    <recommendedName>
        <fullName evidence="2">OTU domain-containing protein</fullName>
    </recommendedName>
</protein>
<feature type="region of interest" description="Disordered" evidence="1">
    <location>
        <begin position="1"/>
        <end position="43"/>
    </location>
</feature>
<dbReference type="CDD" id="cd22744">
    <property type="entry name" value="OTU"/>
    <property type="match status" value="1"/>
</dbReference>
<sequence>PDTPQSQPSQKSARKKNQSPKASPAPSPTPSSAPSSAPPIRKWPAEVSQLPPFMHEYYADVVDVEGDGHCGFRVVSVLLGKAEEEHQMVRL</sequence>
<comment type="caution">
    <text evidence="3">The sequence shown here is derived from an EMBL/GenBank/DDBJ whole genome shotgun (WGS) entry which is preliminary data.</text>
</comment>
<evidence type="ECO:0000256" key="1">
    <source>
        <dbReference type="SAM" id="MobiDB-lite"/>
    </source>
</evidence>
<evidence type="ECO:0000313" key="3">
    <source>
        <dbReference type="EMBL" id="MCI57908.1"/>
    </source>
</evidence>
<accession>A0A392TA44</accession>
<organism evidence="3 4">
    <name type="scientific">Trifolium medium</name>
    <dbReference type="NCBI Taxonomy" id="97028"/>
    <lineage>
        <taxon>Eukaryota</taxon>
        <taxon>Viridiplantae</taxon>
        <taxon>Streptophyta</taxon>
        <taxon>Embryophyta</taxon>
        <taxon>Tracheophyta</taxon>
        <taxon>Spermatophyta</taxon>
        <taxon>Magnoliopsida</taxon>
        <taxon>eudicotyledons</taxon>
        <taxon>Gunneridae</taxon>
        <taxon>Pentapetalae</taxon>
        <taxon>rosids</taxon>
        <taxon>fabids</taxon>
        <taxon>Fabales</taxon>
        <taxon>Fabaceae</taxon>
        <taxon>Papilionoideae</taxon>
        <taxon>50 kb inversion clade</taxon>
        <taxon>NPAAA clade</taxon>
        <taxon>Hologalegina</taxon>
        <taxon>IRL clade</taxon>
        <taxon>Trifolieae</taxon>
        <taxon>Trifolium</taxon>
    </lineage>
</organism>
<proteinExistence type="predicted"/>
<dbReference type="EMBL" id="LXQA010537033">
    <property type="protein sequence ID" value="MCI57908.1"/>
    <property type="molecule type" value="Genomic_DNA"/>
</dbReference>
<dbReference type="Proteomes" id="UP000265520">
    <property type="component" value="Unassembled WGS sequence"/>
</dbReference>
<feature type="domain" description="OTU" evidence="2">
    <location>
        <begin position="59"/>
        <end position="91"/>
    </location>
</feature>
<evidence type="ECO:0000259" key="2">
    <source>
        <dbReference type="PROSITE" id="PS50802"/>
    </source>
</evidence>
<feature type="non-terminal residue" evidence="3">
    <location>
        <position position="1"/>
    </location>
</feature>
<evidence type="ECO:0000313" key="4">
    <source>
        <dbReference type="Proteomes" id="UP000265520"/>
    </source>
</evidence>
<dbReference type="AlphaFoldDB" id="A0A392TA44"/>
<reference evidence="3 4" key="1">
    <citation type="journal article" date="2018" name="Front. Plant Sci.">
        <title>Red Clover (Trifolium pratense) and Zigzag Clover (T. medium) - A Picture of Genomic Similarities and Differences.</title>
        <authorList>
            <person name="Dluhosova J."/>
            <person name="Istvanek J."/>
            <person name="Nedelnik J."/>
            <person name="Repkova J."/>
        </authorList>
    </citation>
    <scope>NUCLEOTIDE SEQUENCE [LARGE SCALE GENOMIC DNA]</scope>
    <source>
        <strain evidence="4">cv. 10/8</strain>
        <tissue evidence="3">Leaf</tissue>
    </source>
</reference>
<feature type="non-terminal residue" evidence="3">
    <location>
        <position position="91"/>
    </location>
</feature>
<dbReference type="PROSITE" id="PS50802">
    <property type="entry name" value="OTU"/>
    <property type="match status" value="1"/>
</dbReference>